<evidence type="ECO:0000256" key="1">
    <source>
        <dbReference type="ARBA" id="ARBA00022614"/>
    </source>
</evidence>
<dbReference type="SUPFAM" id="SSF52058">
    <property type="entry name" value="L domain-like"/>
    <property type="match status" value="1"/>
</dbReference>
<dbReference type="PROSITE" id="PS51450">
    <property type="entry name" value="LRR"/>
    <property type="match status" value="2"/>
</dbReference>
<dbReference type="EMBL" id="CP003282">
    <property type="protein sequence ID" value="AFG37135.1"/>
    <property type="molecule type" value="Genomic_DNA"/>
</dbReference>
<dbReference type="eggNOG" id="COG4886">
    <property type="taxonomic scope" value="Bacteria"/>
</dbReference>
<dbReference type="InterPro" id="IPR001611">
    <property type="entry name" value="Leu-rich_rpt"/>
</dbReference>
<dbReference type="SUPFAM" id="SSF74853">
    <property type="entry name" value="Lamin A/C globular tail domain"/>
    <property type="match status" value="1"/>
</dbReference>
<dbReference type="InterPro" id="IPR036415">
    <property type="entry name" value="Lamin_tail_dom_sf"/>
</dbReference>
<dbReference type="Pfam" id="PF00932">
    <property type="entry name" value="LTD"/>
    <property type="match status" value="1"/>
</dbReference>
<keyword evidence="1" id="KW-0433">Leucine-rich repeat</keyword>
<dbReference type="Pfam" id="PF12799">
    <property type="entry name" value="LRR_4"/>
    <property type="match status" value="1"/>
</dbReference>
<sequence>MKRILRFATRSRVHAAVVASSLLLILTIIAYASLYLTGSRIRFPDPGLQQAVEQALPDVDRLHHSDLERITALDAAYFGIERLDGIGQLPNLRRLDISGNPIVSLAPLADTPRLEELRLRDASLQDLDQIATPALRNHRMLRLLDLENNPELRDLAGIEELVQLRELSLRATAVTSLDRLASLPRLRRLDLRETRLDSADLAPLQSLTALEELNLRESGVQDISPLRALAGLRYLNLHSNPAIRSIEPLRDLTRLQTLILRNVPIQEEITVIANLRQLQRLNIRNTGVQDLTALAGLMQQGALQDDPAGGVTADVDIRDNPVGGTPGEGPTGYDVLLPYWPHITYRQPPQLPREPSREVLINEVMTSNGSTLADADGDFPDWIELYNPGDEAIDLSGFFLSANPDDPFAWSFPDGSILSPGDFLLVFASGKDSGPGDGVDRRPDDGSDDGTAAAVELPPGSSRLDIGAAPHTSFTLSSGGTAVLLTAADRRTRVDHTDVPAIPRDTSWGRREDGLFVTYIDPTPGQDNSGARRYTPVQFSREGGFFRQPFQLELSSPHPEVQIYYTLDGSDPTPGRPGSTTRQYRRPLDIRDRTPEPNRLANIPTTIPEADFWYWQEPYGDVFKGTPVRAIAWDGTARSGIHSTTYFVHEDGADAFPMGVVSIQANPEDLFSYEHGIYVPGRVYDEHDDFVGNWMRHPANWSGRDEIPAHIEFYEPDGYRGFSVPAGVRIHGGFSRAHPLKSLRLYARKDYDRVNYFRHSVFPEAVRRTDHSHLTAHKRLMLRSGQSLFRSHLQDAITHDHVRPHVEVDLLHYRPVIHFINGEYWGIKNLRERFDRFFLANSYGIDPAEVIILEGPLGYPSQLDWGEPGEDQDFRDLLRYVEEHDMSDPGHYERVARWMDIDSFIDYNIVRIYSGDPDGVTKHVSMWRVRREYDPELPPGLDGRWRWHTWDLDNALMFLQNDMMTFYANDRRLQDYIDAAKPEQTGRTGQTDPEAVDPELLGDQAAQRSAAVQHVYNPRYTTLIAGLLQNQEFRHRFVNRFADLMNSLYRPDIYAAAIEDAAELLEPEMQRHIERWRYPASLAFWRSQVDSHIRFARQRPAVQTQHIIEYFQLRGFPPVGTATVTITLPSTGGTVRLNTITLNRGLPGTEPGETGDWNGTYFAGIPIEIEAQPDPGWVFTGWQGSVGTDQLLQPEIRLLLSDDVRVTPEFARADLLTEPENH</sequence>
<reference evidence="6" key="1">
    <citation type="journal article" date="2013" name="Stand. Genomic Sci.">
        <title>Complete genome sequence of the halophilic bacterium Spirochaeta africana type strain (Z-7692(T)) from the alkaline Lake Magadi in the East African Rift.</title>
        <authorList>
            <person name="Liolos K."/>
            <person name="Abt B."/>
            <person name="Scheuner C."/>
            <person name="Teshima H."/>
            <person name="Held B."/>
            <person name="Lapidus A."/>
            <person name="Nolan M."/>
            <person name="Lucas S."/>
            <person name="Deshpande S."/>
            <person name="Cheng J.F."/>
            <person name="Tapia R."/>
            <person name="Goodwin L.A."/>
            <person name="Pitluck S."/>
            <person name="Pagani I."/>
            <person name="Ivanova N."/>
            <person name="Mavromatis K."/>
            <person name="Mikhailova N."/>
            <person name="Huntemann M."/>
            <person name="Pati A."/>
            <person name="Chen A."/>
            <person name="Palaniappan K."/>
            <person name="Land M."/>
            <person name="Rohde M."/>
            <person name="Tindall B.J."/>
            <person name="Detter J.C."/>
            <person name="Goker M."/>
            <person name="Bristow J."/>
            <person name="Eisen J.A."/>
            <person name="Markowitz V."/>
            <person name="Hugenholtz P."/>
            <person name="Woyke T."/>
            <person name="Klenk H.P."/>
            <person name="Kyrpides N.C."/>
        </authorList>
    </citation>
    <scope>NUCLEOTIDE SEQUENCE</scope>
    <source>
        <strain evidence="6">ATCC 700263 / DSM 8902 / Z-7692</strain>
    </source>
</reference>
<dbReference type="KEGG" id="sfc:Spiaf_1048"/>
<dbReference type="RefSeq" id="WP_014455127.1">
    <property type="nucleotide sequence ID" value="NC_017098.1"/>
</dbReference>
<evidence type="ECO:0000256" key="3">
    <source>
        <dbReference type="SAM" id="MobiDB-lite"/>
    </source>
</evidence>
<dbReference type="PANTHER" id="PTHR46652">
    <property type="entry name" value="LEUCINE-RICH REPEAT AND IQ DOMAIN-CONTAINING PROTEIN 1-RELATED"/>
    <property type="match status" value="1"/>
</dbReference>
<evidence type="ECO:0000313" key="6">
    <source>
        <dbReference type="Proteomes" id="UP000007383"/>
    </source>
</evidence>
<keyword evidence="2" id="KW-0677">Repeat</keyword>
<dbReference type="Gene3D" id="2.60.40.1260">
    <property type="entry name" value="Lamin Tail domain"/>
    <property type="match status" value="1"/>
</dbReference>
<dbReference type="Pfam" id="PF08757">
    <property type="entry name" value="CotH"/>
    <property type="match status" value="1"/>
</dbReference>
<dbReference type="eggNOG" id="COG2312">
    <property type="taxonomic scope" value="Bacteria"/>
</dbReference>
<evidence type="ECO:0000313" key="5">
    <source>
        <dbReference type="EMBL" id="AFG37135.1"/>
    </source>
</evidence>
<feature type="region of interest" description="Disordered" evidence="3">
    <location>
        <begin position="429"/>
        <end position="451"/>
    </location>
</feature>
<dbReference type="HOGENOM" id="CLU_268522_0_0_12"/>
<dbReference type="PROSITE" id="PS51841">
    <property type="entry name" value="LTD"/>
    <property type="match status" value="1"/>
</dbReference>
<protein>
    <submittedName>
        <fullName evidence="5">Leucine Rich Repeat (LRR)-containing protein</fullName>
    </submittedName>
</protein>
<dbReference type="InterPro" id="IPR032675">
    <property type="entry name" value="LRR_dom_sf"/>
</dbReference>
<dbReference type="InterPro" id="IPR026876">
    <property type="entry name" value="Fn3_assoc_repeat"/>
</dbReference>
<name>H9UHZ2_SPIAZ</name>
<dbReference type="InterPro" id="IPR050836">
    <property type="entry name" value="SDS22/Internalin_LRR"/>
</dbReference>
<organism evidence="5 6">
    <name type="scientific">Spirochaeta africana (strain ATCC 700263 / DSM 8902 / Z-7692)</name>
    <dbReference type="NCBI Taxonomy" id="889378"/>
    <lineage>
        <taxon>Bacteria</taxon>
        <taxon>Pseudomonadati</taxon>
        <taxon>Spirochaetota</taxon>
        <taxon>Spirochaetia</taxon>
        <taxon>Spirochaetales</taxon>
        <taxon>Spirochaetaceae</taxon>
        <taxon>Spirochaeta</taxon>
    </lineage>
</organism>
<keyword evidence="6" id="KW-1185">Reference proteome</keyword>
<dbReference type="Gene3D" id="3.80.10.10">
    <property type="entry name" value="Ribonuclease Inhibitor"/>
    <property type="match status" value="1"/>
</dbReference>
<dbReference type="PANTHER" id="PTHR46652:SF3">
    <property type="entry name" value="LEUCINE-RICH REPEAT-CONTAINING PROTEIN 9"/>
    <property type="match status" value="1"/>
</dbReference>
<dbReference type="Pfam" id="PF13287">
    <property type="entry name" value="Fn3_assoc"/>
    <property type="match status" value="1"/>
</dbReference>
<evidence type="ECO:0000259" key="4">
    <source>
        <dbReference type="PROSITE" id="PS51841"/>
    </source>
</evidence>
<dbReference type="InterPro" id="IPR001322">
    <property type="entry name" value="Lamin_tail_dom"/>
</dbReference>
<proteinExistence type="predicted"/>
<dbReference type="InterPro" id="IPR025875">
    <property type="entry name" value="Leu-rich_rpt_4"/>
</dbReference>
<feature type="domain" description="LTD" evidence="4">
    <location>
        <begin position="346"/>
        <end position="501"/>
    </location>
</feature>
<dbReference type="AlphaFoldDB" id="H9UHZ2"/>
<gene>
    <name evidence="5" type="ordered locus">Spiaf_1048</name>
</gene>
<dbReference type="STRING" id="889378.Spiaf_1048"/>
<accession>H9UHZ2</accession>
<dbReference type="Proteomes" id="UP000007383">
    <property type="component" value="Chromosome"/>
</dbReference>
<evidence type="ECO:0000256" key="2">
    <source>
        <dbReference type="ARBA" id="ARBA00022737"/>
    </source>
</evidence>
<dbReference type="PATRIC" id="fig|889378.3.peg.1049"/>
<dbReference type="InterPro" id="IPR014867">
    <property type="entry name" value="Spore_coat_CotH_CotH2/3/7"/>
</dbReference>